<feature type="domain" description="C2 DOCK-type" evidence="2">
    <location>
        <begin position="30"/>
        <end position="237"/>
    </location>
</feature>
<dbReference type="GO" id="GO:0005085">
    <property type="term" value="F:guanyl-nucleotide exchange factor activity"/>
    <property type="evidence" value="ECO:0007669"/>
    <property type="project" value="InterPro"/>
</dbReference>
<evidence type="ECO:0000259" key="2">
    <source>
        <dbReference type="PROSITE" id="PS51650"/>
    </source>
</evidence>
<dbReference type="OrthoDB" id="47328at2759"/>
<dbReference type="InterPro" id="IPR026791">
    <property type="entry name" value="DOCK"/>
</dbReference>
<dbReference type="PROSITE" id="PS51650">
    <property type="entry name" value="C2_DOCK"/>
    <property type="match status" value="1"/>
</dbReference>
<dbReference type="PANTHER" id="PTHR23317">
    <property type="entry name" value="DEDICATOR OF CYTOKINESIS DOCK"/>
    <property type="match status" value="1"/>
</dbReference>
<name>A0A5J4QT90_9EUKA</name>
<gene>
    <name evidence="3" type="ORF">EZS28_054209</name>
</gene>
<dbReference type="AlphaFoldDB" id="A0A5J4QT90"/>
<reference evidence="3 4" key="1">
    <citation type="submission" date="2019-03" db="EMBL/GenBank/DDBJ databases">
        <title>Single cell metagenomics reveals metabolic interactions within the superorganism composed of flagellate Streblomastix strix and complex community of Bacteroidetes bacteria on its surface.</title>
        <authorList>
            <person name="Treitli S.C."/>
            <person name="Kolisko M."/>
            <person name="Husnik F."/>
            <person name="Keeling P."/>
            <person name="Hampl V."/>
        </authorList>
    </citation>
    <scope>NUCLEOTIDE SEQUENCE [LARGE SCALE GENOMIC DNA]</scope>
    <source>
        <strain evidence="3">ST1C</strain>
    </source>
</reference>
<proteinExistence type="inferred from homology"/>
<evidence type="ECO:0000256" key="1">
    <source>
        <dbReference type="PROSITE-ProRule" id="PRU00983"/>
    </source>
</evidence>
<dbReference type="InterPro" id="IPR027007">
    <property type="entry name" value="C2_DOCK-type_domain"/>
</dbReference>
<comment type="caution">
    <text evidence="3">The sequence shown here is derived from an EMBL/GenBank/DDBJ whole genome shotgun (WGS) entry which is preliminary data.</text>
</comment>
<dbReference type="Pfam" id="PF14429">
    <property type="entry name" value="DOCK-C2"/>
    <property type="match status" value="1"/>
</dbReference>
<dbReference type="PANTHER" id="PTHR23317:SF76">
    <property type="entry name" value="LD20667P"/>
    <property type="match status" value="1"/>
</dbReference>
<dbReference type="Gene3D" id="2.60.40.150">
    <property type="entry name" value="C2 domain"/>
    <property type="match status" value="1"/>
</dbReference>
<accession>A0A5J4QT90</accession>
<organism evidence="3 4">
    <name type="scientific">Streblomastix strix</name>
    <dbReference type="NCBI Taxonomy" id="222440"/>
    <lineage>
        <taxon>Eukaryota</taxon>
        <taxon>Metamonada</taxon>
        <taxon>Preaxostyla</taxon>
        <taxon>Oxymonadida</taxon>
        <taxon>Streblomastigidae</taxon>
        <taxon>Streblomastix</taxon>
    </lineage>
</organism>
<dbReference type="GO" id="GO:0007264">
    <property type="term" value="P:small GTPase-mediated signal transduction"/>
    <property type="evidence" value="ECO:0007669"/>
    <property type="project" value="InterPro"/>
</dbReference>
<dbReference type="EMBL" id="SNRW01044412">
    <property type="protein sequence ID" value="KAA6324288.1"/>
    <property type="molecule type" value="Genomic_DNA"/>
</dbReference>
<dbReference type="Proteomes" id="UP000324800">
    <property type="component" value="Unassembled WGS sequence"/>
</dbReference>
<feature type="non-terminal residue" evidence="3">
    <location>
        <position position="237"/>
    </location>
</feature>
<dbReference type="InterPro" id="IPR035892">
    <property type="entry name" value="C2_domain_sf"/>
</dbReference>
<protein>
    <submittedName>
        <fullName evidence="3">Putative DOCK family protein</fullName>
    </submittedName>
</protein>
<feature type="non-terminal residue" evidence="3">
    <location>
        <position position="1"/>
    </location>
</feature>
<sequence>YIYYPTIIQPVRQVQSFNPPPLPMPQNSFTHFLYIYPEMIDFTIKVNGQRVRNISVKICVRDTDTQPKYISSLSEVLNFNAKEGIYNAWNCEGTLPLICGGSHSKRRIGTYTTAVMYHDNQPRLYDEVKIALPFSLSPKLHVLFTFFHVSCQAAKDQGTKKANPDRKPRNIVGYAILPIGSEDWIRNDRRKALPIAASLETGYMTTILRQEREKEESVLNGTQRSGFLNWAGFGPQK</sequence>
<evidence type="ECO:0000313" key="3">
    <source>
        <dbReference type="EMBL" id="KAA6324288.1"/>
    </source>
</evidence>
<evidence type="ECO:0000313" key="4">
    <source>
        <dbReference type="Proteomes" id="UP000324800"/>
    </source>
</evidence>
<comment type="similarity">
    <text evidence="1">Belongs to the DOCK family.</text>
</comment>